<dbReference type="EnsemblMetazoa" id="MESCA005051-RA">
    <property type="protein sequence ID" value="MESCA005051-PA"/>
    <property type="gene ID" value="MESCA005051"/>
</dbReference>
<proteinExistence type="predicted"/>
<evidence type="ECO:0000313" key="2">
    <source>
        <dbReference type="EnsemblMetazoa" id="MESCA005051-PA"/>
    </source>
</evidence>
<dbReference type="Proteomes" id="UP000015102">
    <property type="component" value="Unassembled WGS sequence"/>
</dbReference>
<evidence type="ECO:0000256" key="1">
    <source>
        <dbReference type="SAM" id="MobiDB-lite"/>
    </source>
</evidence>
<dbReference type="AlphaFoldDB" id="T1GNA7"/>
<organism evidence="2 3">
    <name type="scientific">Megaselia scalaris</name>
    <name type="common">Humpbacked fly</name>
    <name type="synonym">Phora scalaris</name>
    <dbReference type="NCBI Taxonomy" id="36166"/>
    <lineage>
        <taxon>Eukaryota</taxon>
        <taxon>Metazoa</taxon>
        <taxon>Ecdysozoa</taxon>
        <taxon>Arthropoda</taxon>
        <taxon>Hexapoda</taxon>
        <taxon>Insecta</taxon>
        <taxon>Pterygota</taxon>
        <taxon>Neoptera</taxon>
        <taxon>Endopterygota</taxon>
        <taxon>Diptera</taxon>
        <taxon>Brachycera</taxon>
        <taxon>Muscomorpha</taxon>
        <taxon>Platypezoidea</taxon>
        <taxon>Phoridae</taxon>
        <taxon>Megaseliini</taxon>
        <taxon>Megaselia</taxon>
    </lineage>
</organism>
<dbReference type="SUPFAM" id="SSF56112">
    <property type="entry name" value="Protein kinase-like (PK-like)"/>
    <property type="match status" value="1"/>
</dbReference>
<accession>T1GNA7</accession>
<dbReference type="InterPro" id="IPR011009">
    <property type="entry name" value="Kinase-like_dom_sf"/>
</dbReference>
<reference evidence="3" key="1">
    <citation type="submission" date="2013-02" db="EMBL/GenBank/DDBJ databases">
        <authorList>
            <person name="Hughes D."/>
        </authorList>
    </citation>
    <scope>NUCLEOTIDE SEQUENCE</scope>
    <source>
        <strain>Durham</strain>
        <strain evidence="3">NC isolate 2 -- Noor lab</strain>
    </source>
</reference>
<dbReference type="HOGENOM" id="CLU_1273521_0_0_1"/>
<feature type="compositionally biased region" description="Low complexity" evidence="1">
    <location>
        <begin position="148"/>
        <end position="174"/>
    </location>
</feature>
<protein>
    <recommendedName>
        <fullName evidence="4">Protein kinase domain-containing protein</fullName>
    </recommendedName>
</protein>
<sequence length="217" mass="24195">MKCKCKNWSNNLNNFVVRKLKYFKISGQQVLINKMPAMPKEKTSPLTLENSFSDKKVKEQYVPHDCNTTKNEMAKESNNSTDNKEMISTMAVSSDSVLSPKKQPNNLRKYIDDCKINSSKDGCLSSPPQTFKSVVSANNNISAVPARNQNQSQQSTKSTTTTTSSPTATLANNAKTPSKKTANDFIFGKYIGEGSFSTVYLAREINTHREYATRVKI</sequence>
<dbReference type="EMBL" id="CAQQ02116774">
    <property type="status" value="NOT_ANNOTATED_CDS"/>
    <property type="molecule type" value="Genomic_DNA"/>
</dbReference>
<evidence type="ECO:0000313" key="3">
    <source>
        <dbReference type="Proteomes" id="UP000015102"/>
    </source>
</evidence>
<keyword evidence="3" id="KW-1185">Reference proteome</keyword>
<dbReference type="EMBL" id="CAQQ02116773">
    <property type="status" value="NOT_ANNOTATED_CDS"/>
    <property type="molecule type" value="Genomic_DNA"/>
</dbReference>
<reference evidence="2" key="2">
    <citation type="submission" date="2015-06" db="UniProtKB">
        <authorList>
            <consortium name="EnsemblMetazoa"/>
        </authorList>
    </citation>
    <scope>IDENTIFICATION</scope>
</reference>
<dbReference type="STRING" id="36166.T1GNA7"/>
<feature type="region of interest" description="Disordered" evidence="1">
    <location>
        <begin position="143"/>
        <end position="178"/>
    </location>
</feature>
<dbReference type="EMBL" id="CAQQ02116775">
    <property type="status" value="NOT_ANNOTATED_CDS"/>
    <property type="molecule type" value="Genomic_DNA"/>
</dbReference>
<evidence type="ECO:0008006" key="4">
    <source>
        <dbReference type="Google" id="ProtNLM"/>
    </source>
</evidence>
<dbReference type="Gene3D" id="3.30.200.20">
    <property type="entry name" value="Phosphorylase Kinase, domain 1"/>
    <property type="match status" value="1"/>
</dbReference>
<dbReference type="EMBL" id="CAQQ02116776">
    <property type="status" value="NOT_ANNOTATED_CDS"/>
    <property type="molecule type" value="Genomic_DNA"/>
</dbReference>
<name>T1GNA7_MEGSC</name>